<evidence type="ECO:0000313" key="1">
    <source>
        <dbReference type="EMBL" id="CDF34966.1"/>
    </source>
</evidence>
<dbReference type="KEGG" id="ccp:CHC_T00003298001"/>
<evidence type="ECO:0000313" key="2">
    <source>
        <dbReference type="Proteomes" id="UP000012073"/>
    </source>
</evidence>
<sequence length="135" mass="15218">MYSFNESIIRQASRGGGTFPMRGQTLIEHPRKCVMCKACIVKLSTILDQYGDVTPFFPKFTAHPKKCIIKEKSLSRGRIRTGSYLRCLVEVLSRSSSGMEHSYNYLTSVLFKTACDNIKYGRRSAALLTRGIRAV</sequence>
<dbReference type="RefSeq" id="XP_005714785.1">
    <property type="nucleotide sequence ID" value="XM_005714728.1"/>
</dbReference>
<reference evidence="2" key="1">
    <citation type="journal article" date="2013" name="Proc. Natl. Acad. Sci. U.S.A.">
        <title>Genome structure and metabolic features in the red seaweed Chondrus crispus shed light on evolution of the Archaeplastida.</title>
        <authorList>
            <person name="Collen J."/>
            <person name="Porcel B."/>
            <person name="Carre W."/>
            <person name="Ball S.G."/>
            <person name="Chaparro C."/>
            <person name="Tonon T."/>
            <person name="Barbeyron T."/>
            <person name="Michel G."/>
            <person name="Noel B."/>
            <person name="Valentin K."/>
            <person name="Elias M."/>
            <person name="Artiguenave F."/>
            <person name="Arun A."/>
            <person name="Aury J.M."/>
            <person name="Barbosa-Neto J.F."/>
            <person name="Bothwell J.H."/>
            <person name="Bouget F.Y."/>
            <person name="Brillet L."/>
            <person name="Cabello-Hurtado F."/>
            <person name="Capella-Gutierrez S."/>
            <person name="Charrier B."/>
            <person name="Cladiere L."/>
            <person name="Cock J.M."/>
            <person name="Coelho S.M."/>
            <person name="Colleoni C."/>
            <person name="Czjzek M."/>
            <person name="Da Silva C."/>
            <person name="Delage L."/>
            <person name="Denoeud F."/>
            <person name="Deschamps P."/>
            <person name="Dittami S.M."/>
            <person name="Gabaldon T."/>
            <person name="Gachon C.M."/>
            <person name="Groisillier A."/>
            <person name="Herve C."/>
            <person name="Jabbari K."/>
            <person name="Katinka M."/>
            <person name="Kloareg B."/>
            <person name="Kowalczyk N."/>
            <person name="Labadie K."/>
            <person name="Leblanc C."/>
            <person name="Lopez P.J."/>
            <person name="McLachlan D.H."/>
            <person name="Meslet-Cladiere L."/>
            <person name="Moustafa A."/>
            <person name="Nehr Z."/>
            <person name="Nyvall Collen P."/>
            <person name="Panaud O."/>
            <person name="Partensky F."/>
            <person name="Poulain J."/>
            <person name="Rensing S.A."/>
            <person name="Rousvoal S."/>
            <person name="Samson G."/>
            <person name="Symeonidi A."/>
            <person name="Weissenbach J."/>
            <person name="Zambounis A."/>
            <person name="Wincker P."/>
            <person name="Boyen C."/>
        </authorList>
    </citation>
    <scope>NUCLEOTIDE SEQUENCE [LARGE SCALE GENOMIC DNA]</scope>
    <source>
        <strain evidence="2">cv. Stackhouse</strain>
    </source>
</reference>
<dbReference type="AlphaFoldDB" id="R7QC17"/>
<dbReference type="GeneID" id="17322560"/>
<organism evidence="1 2">
    <name type="scientific">Chondrus crispus</name>
    <name type="common">Carrageen Irish moss</name>
    <name type="synonym">Polymorpha crispa</name>
    <dbReference type="NCBI Taxonomy" id="2769"/>
    <lineage>
        <taxon>Eukaryota</taxon>
        <taxon>Rhodophyta</taxon>
        <taxon>Florideophyceae</taxon>
        <taxon>Rhodymeniophycidae</taxon>
        <taxon>Gigartinales</taxon>
        <taxon>Gigartinaceae</taxon>
        <taxon>Chondrus</taxon>
    </lineage>
</organism>
<gene>
    <name evidence="1" type="ORF">CHC_T00003298001</name>
</gene>
<dbReference type="Gramene" id="CDF34966">
    <property type="protein sequence ID" value="CDF34966"/>
    <property type="gene ID" value="CHC_T00003298001"/>
</dbReference>
<protein>
    <submittedName>
        <fullName evidence="1">Uncharacterized protein</fullName>
    </submittedName>
</protein>
<dbReference type="Proteomes" id="UP000012073">
    <property type="component" value="Unassembled WGS sequence"/>
</dbReference>
<accession>R7QC17</accession>
<name>R7QC17_CHOCR</name>
<keyword evidence="2" id="KW-1185">Reference proteome</keyword>
<dbReference type="EMBL" id="HG001713">
    <property type="protein sequence ID" value="CDF34966.1"/>
    <property type="molecule type" value="Genomic_DNA"/>
</dbReference>
<proteinExistence type="predicted"/>